<keyword evidence="15 16" id="KW-0961">Cell wall biogenesis/degradation</keyword>
<evidence type="ECO:0000256" key="10">
    <source>
        <dbReference type="ARBA" id="ARBA00022984"/>
    </source>
</evidence>
<dbReference type="EC" id="3.4.16.4" evidence="16"/>
<dbReference type="InterPro" id="IPR012338">
    <property type="entry name" value="Beta-lactam/transpept-like"/>
</dbReference>
<evidence type="ECO:0000256" key="12">
    <source>
        <dbReference type="ARBA" id="ARBA00023136"/>
    </source>
</evidence>
<evidence type="ECO:0000256" key="14">
    <source>
        <dbReference type="ARBA" id="ARBA00023306"/>
    </source>
</evidence>
<reference evidence="20" key="1">
    <citation type="journal article" date="2019" name="Int. J. Syst. Evol. Microbiol.">
        <title>The Global Catalogue of Microorganisms (GCM) 10K type strain sequencing project: providing services to taxonomists for standard genome sequencing and annotation.</title>
        <authorList>
            <consortium name="The Broad Institute Genomics Platform"/>
            <consortium name="The Broad Institute Genome Sequencing Center for Infectious Disease"/>
            <person name="Wu L."/>
            <person name="Ma J."/>
        </authorList>
    </citation>
    <scope>NUCLEOTIDE SEQUENCE [LARGE SCALE GENOMIC DNA]</scope>
    <source>
        <strain evidence="20">CCM 7480</strain>
    </source>
</reference>
<dbReference type="Gene3D" id="1.10.150.770">
    <property type="match status" value="1"/>
</dbReference>
<evidence type="ECO:0000259" key="17">
    <source>
        <dbReference type="Pfam" id="PF00905"/>
    </source>
</evidence>
<keyword evidence="8 16" id="KW-0378">Hydrolase</keyword>
<dbReference type="InterPro" id="IPR001460">
    <property type="entry name" value="PCN-bd_Tpept"/>
</dbReference>
<keyword evidence="4 16" id="KW-0132">Cell division</keyword>
<evidence type="ECO:0000256" key="11">
    <source>
        <dbReference type="ARBA" id="ARBA00022989"/>
    </source>
</evidence>
<evidence type="ECO:0000256" key="15">
    <source>
        <dbReference type="ARBA" id="ARBA00023316"/>
    </source>
</evidence>
<sequence>MHRPNLTKPARRQRVAGRAGHAFAANPLLARPLPPWRSRLLQLLLLCAFAALAGRAAWLQLVSVDFLQKQGASRYARTLDLPGTRGQIRDRDGQLLAASVRAVAVWAIPEDLRAAPAAAIADIARLLDTDVVALRRRIDRARHFVYLKRQVEPDVARRLAALKVRGLGFSDEFRRVYPQGPVASQLVGFVGREGRGLEGVELARDAVLSGKDGYRRVIRDRLGNIVEDGGALLPPTSGTDAVLSISSAMQYVTWKELRAAVETFEAKAGSAIVVDAHSGEILALANYPSYDPNGAAATPGAALRNKAITDSYEPGSVMKPFTVALALERGQVRADTLVDTGAGRLVIRGAPISDTSAHGLISVADVLRYSSNIGTAKLALDMPPRAMWEMYMKLGFGQQPQLGFPGAAAGRVRPWAAWRPIEQATMSYGNGIAVSLVQLARAYTAFTNDGEVIPLSLMKSAARPAGTRVFSPATARTLRAMLENTVVHGTAKRGAIPGYRVGGKTGTAYKAINGRYTLPRKYIASFVGIVPMSAPRFIVAIVIDEPGGRYHYGGQVAAPAFVGIASQVLRVANVAPDGGVADLIAPAPIDPDEVLD</sequence>
<gene>
    <name evidence="16" type="primary">ftsI</name>
    <name evidence="19" type="ORF">ACFOPH_03930</name>
</gene>
<dbReference type="EMBL" id="JBHRVV010000001">
    <property type="protein sequence ID" value="MFC3457391.1"/>
    <property type="molecule type" value="Genomic_DNA"/>
</dbReference>
<dbReference type="RefSeq" id="WP_312550927.1">
    <property type="nucleotide sequence ID" value="NZ_JBHRVV010000001.1"/>
</dbReference>
<dbReference type="Gene3D" id="3.90.1310.10">
    <property type="entry name" value="Penicillin-binding protein 2a (Domain 2)"/>
    <property type="match status" value="1"/>
</dbReference>
<keyword evidence="12 16" id="KW-0472">Membrane</keyword>
<keyword evidence="14 16" id="KW-0131">Cell cycle</keyword>
<keyword evidence="9 16" id="KW-0133">Cell shape</keyword>
<evidence type="ECO:0000256" key="6">
    <source>
        <dbReference type="ARBA" id="ARBA00022670"/>
    </source>
</evidence>
<keyword evidence="5 16" id="KW-0121">Carboxypeptidase</keyword>
<dbReference type="HAMAP" id="MF_02080">
    <property type="entry name" value="FtsI_transpept"/>
    <property type="match status" value="1"/>
</dbReference>
<comment type="caution">
    <text evidence="19">The sequence shown here is derived from an EMBL/GenBank/DDBJ whole genome shotgun (WGS) entry which is preliminary data.</text>
</comment>
<dbReference type="Pfam" id="PF03717">
    <property type="entry name" value="PBP_dimer"/>
    <property type="match status" value="1"/>
</dbReference>
<evidence type="ECO:0000256" key="1">
    <source>
        <dbReference type="ARBA" id="ARBA00004370"/>
    </source>
</evidence>
<dbReference type="Gene3D" id="3.40.710.10">
    <property type="entry name" value="DD-peptidase/beta-lactamase superfamily"/>
    <property type="match status" value="1"/>
</dbReference>
<proteinExistence type="inferred from homology"/>
<evidence type="ECO:0000256" key="7">
    <source>
        <dbReference type="ARBA" id="ARBA00022692"/>
    </source>
</evidence>
<accession>A0ABV7PDY8</accession>
<protein>
    <recommendedName>
        <fullName evidence="16">Peptidoglycan D,D-transpeptidase FtsI</fullName>
        <ecNumber evidence="16">3.4.16.4</ecNumber>
    </recommendedName>
    <alternativeName>
        <fullName evidence="16">Penicillin-binding protein 3</fullName>
        <shortName evidence="16">PBP-3</shortName>
    </alternativeName>
</protein>
<keyword evidence="6 16" id="KW-0645">Protease</keyword>
<name>A0ABV7PDY8_9BURK</name>
<evidence type="ECO:0000256" key="2">
    <source>
        <dbReference type="ARBA" id="ARBA00022475"/>
    </source>
</evidence>
<comment type="function">
    <text evidence="16">Catalyzes cross-linking of the peptidoglycan cell wall at the division septum.</text>
</comment>
<keyword evidence="10 16" id="KW-0573">Peptidoglycan synthesis</keyword>
<evidence type="ECO:0000256" key="16">
    <source>
        <dbReference type="HAMAP-Rule" id="MF_02080"/>
    </source>
</evidence>
<dbReference type="InterPro" id="IPR037532">
    <property type="entry name" value="FtsI_transpept"/>
</dbReference>
<dbReference type="PANTHER" id="PTHR30627">
    <property type="entry name" value="PEPTIDOGLYCAN D,D-TRANSPEPTIDASE"/>
    <property type="match status" value="1"/>
</dbReference>
<dbReference type="Pfam" id="PF00905">
    <property type="entry name" value="Transpeptidase"/>
    <property type="match status" value="1"/>
</dbReference>
<evidence type="ECO:0000259" key="18">
    <source>
        <dbReference type="Pfam" id="PF03717"/>
    </source>
</evidence>
<dbReference type="SUPFAM" id="SSF56519">
    <property type="entry name" value="Penicillin binding protein dimerisation domain"/>
    <property type="match status" value="1"/>
</dbReference>
<evidence type="ECO:0000256" key="8">
    <source>
        <dbReference type="ARBA" id="ARBA00022801"/>
    </source>
</evidence>
<comment type="similarity">
    <text evidence="16">Belongs to the transpeptidase family. FtsI subfamily.</text>
</comment>
<comment type="pathway">
    <text evidence="16">Cell wall biogenesis; peptidoglycan biosynthesis.</text>
</comment>
<evidence type="ECO:0000256" key="5">
    <source>
        <dbReference type="ARBA" id="ARBA00022645"/>
    </source>
</evidence>
<evidence type="ECO:0000313" key="19">
    <source>
        <dbReference type="EMBL" id="MFC3457391.1"/>
    </source>
</evidence>
<keyword evidence="2 16" id="KW-1003">Cell membrane</keyword>
<evidence type="ECO:0000256" key="4">
    <source>
        <dbReference type="ARBA" id="ARBA00022618"/>
    </source>
</evidence>
<feature type="domain" description="Penicillin-binding protein transpeptidase" evidence="17">
    <location>
        <begin position="269"/>
        <end position="561"/>
    </location>
</feature>
<evidence type="ECO:0000256" key="3">
    <source>
        <dbReference type="ARBA" id="ARBA00022519"/>
    </source>
</evidence>
<feature type="domain" description="Penicillin-binding protein dimerisation" evidence="18">
    <location>
        <begin position="81"/>
        <end position="227"/>
    </location>
</feature>
<evidence type="ECO:0000313" key="20">
    <source>
        <dbReference type="Proteomes" id="UP001595665"/>
    </source>
</evidence>
<comment type="catalytic activity">
    <reaction evidence="16">
        <text>Preferential cleavage: (Ac)2-L-Lys-D-Ala-|-D-Ala. Also transpeptidation of peptidyl-alanyl moieties that are N-acyl substituents of D-alanine.</text>
        <dbReference type="EC" id="3.4.16.4"/>
    </reaction>
</comment>
<keyword evidence="3 16" id="KW-0997">Cell inner membrane</keyword>
<dbReference type="SUPFAM" id="SSF56601">
    <property type="entry name" value="beta-lactamase/transpeptidase-like"/>
    <property type="match status" value="1"/>
</dbReference>
<feature type="active site" description="Acyl-ester intermediate" evidence="16">
    <location>
        <position position="316"/>
    </location>
</feature>
<dbReference type="InterPro" id="IPR050515">
    <property type="entry name" value="Beta-lactam/transpept"/>
</dbReference>
<keyword evidence="11 16" id="KW-1133">Transmembrane helix</keyword>
<evidence type="ECO:0000256" key="9">
    <source>
        <dbReference type="ARBA" id="ARBA00022960"/>
    </source>
</evidence>
<keyword evidence="13 16" id="KW-0717">Septation</keyword>
<dbReference type="Gene3D" id="3.30.450.330">
    <property type="match status" value="1"/>
</dbReference>
<keyword evidence="7 16" id="KW-0812">Transmembrane</keyword>
<evidence type="ECO:0000256" key="13">
    <source>
        <dbReference type="ARBA" id="ARBA00023210"/>
    </source>
</evidence>
<dbReference type="PANTHER" id="PTHR30627:SF1">
    <property type="entry name" value="PEPTIDOGLYCAN D,D-TRANSPEPTIDASE FTSI"/>
    <property type="match status" value="1"/>
</dbReference>
<dbReference type="InterPro" id="IPR036138">
    <property type="entry name" value="PBP_dimer_sf"/>
</dbReference>
<comment type="subcellular location">
    <subcellularLocation>
        <location evidence="1">Membrane</location>
    </subcellularLocation>
</comment>
<organism evidence="19 20">
    <name type="scientific">Massilia haematophila</name>
    <dbReference type="NCBI Taxonomy" id="457923"/>
    <lineage>
        <taxon>Bacteria</taxon>
        <taxon>Pseudomonadati</taxon>
        <taxon>Pseudomonadota</taxon>
        <taxon>Betaproteobacteria</taxon>
        <taxon>Burkholderiales</taxon>
        <taxon>Oxalobacteraceae</taxon>
        <taxon>Telluria group</taxon>
        <taxon>Massilia</taxon>
    </lineage>
</organism>
<dbReference type="InterPro" id="IPR005311">
    <property type="entry name" value="PBP_dimer"/>
</dbReference>
<keyword evidence="20" id="KW-1185">Reference proteome</keyword>
<dbReference type="Proteomes" id="UP001595665">
    <property type="component" value="Unassembled WGS sequence"/>
</dbReference>